<dbReference type="InterPro" id="IPR014001">
    <property type="entry name" value="Helicase_ATP-bd"/>
</dbReference>
<gene>
    <name evidence="2" type="ORF">J2Z83_002117</name>
</gene>
<dbReference type="SMART" id="SM00487">
    <property type="entry name" value="DEXDc"/>
    <property type="match status" value="1"/>
</dbReference>
<accession>A0ABS4IGD9</accession>
<dbReference type="PANTHER" id="PTHR47396">
    <property type="entry name" value="TYPE I RESTRICTION ENZYME ECOKI R PROTEIN"/>
    <property type="match status" value="1"/>
</dbReference>
<dbReference type="Proteomes" id="UP001519345">
    <property type="component" value="Unassembled WGS sequence"/>
</dbReference>
<proteinExistence type="predicted"/>
<comment type="caution">
    <text evidence="2">The sequence shown here is derived from an EMBL/GenBank/DDBJ whole genome shotgun (WGS) entry which is preliminary data.</text>
</comment>
<feature type="domain" description="Helicase ATP-binding" evidence="1">
    <location>
        <begin position="35"/>
        <end position="270"/>
    </location>
</feature>
<dbReference type="InterPro" id="IPR006935">
    <property type="entry name" value="Helicase/UvrB_N"/>
</dbReference>
<dbReference type="EMBL" id="JAGGKX010000009">
    <property type="protein sequence ID" value="MBP1970009.1"/>
    <property type="molecule type" value="Genomic_DNA"/>
</dbReference>
<dbReference type="CDD" id="cd18785">
    <property type="entry name" value="SF2_C"/>
    <property type="match status" value="1"/>
</dbReference>
<organism evidence="2 3">
    <name type="scientific">Virgibacillus natechei</name>
    <dbReference type="NCBI Taxonomy" id="1216297"/>
    <lineage>
        <taxon>Bacteria</taxon>
        <taxon>Bacillati</taxon>
        <taxon>Bacillota</taxon>
        <taxon>Bacilli</taxon>
        <taxon>Bacillales</taxon>
        <taxon>Bacillaceae</taxon>
        <taxon>Virgibacillus</taxon>
    </lineage>
</organism>
<keyword evidence="3" id="KW-1185">Reference proteome</keyword>
<dbReference type="PANTHER" id="PTHR47396:SF1">
    <property type="entry name" value="ATP-DEPENDENT HELICASE IRC3-RELATED"/>
    <property type="match status" value="1"/>
</dbReference>
<evidence type="ECO:0000259" key="1">
    <source>
        <dbReference type="SMART" id="SM00487"/>
    </source>
</evidence>
<evidence type="ECO:0000313" key="2">
    <source>
        <dbReference type="EMBL" id="MBP1970009.1"/>
    </source>
</evidence>
<evidence type="ECO:0000313" key="3">
    <source>
        <dbReference type="Proteomes" id="UP001519345"/>
    </source>
</evidence>
<reference evidence="2 3" key="1">
    <citation type="submission" date="2021-03" db="EMBL/GenBank/DDBJ databases">
        <title>Genomic Encyclopedia of Type Strains, Phase IV (KMG-IV): sequencing the most valuable type-strain genomes for metagenomic binning, comparative biology and taxonomic classification.</title>
        <authorList>
            <person name="Goeker M."/>
        </authorList>
    </citation>
    <scope>NUCLEOTIDE SEQUENCE [LARGE SCALE GENOMIC DNA]</scope>
    <source>
        <strain evidence="2 3">DSM 25609</strain>
    </source>
</reference>
<dbReference type="InterPro" id="IPR027417">
    <property type="entry name" value="P-loop_NTPase"/>
</dbReference>
<protein>
    <submittedName>
        <fullName evidence="2">Type III restriction enzyme</fullName>
        <ecNumber evidence="2">3.1.21.5</ecNumber>
    </submittedName>
</protein>
<name>A0ABS4IGD9_9BACI</name>
<dbReference type="Gene3D" id="3.40.50.300">
    <property type="entry name" value="P-loop containing nucleotide triphosphate hydrolases"/>
    <property type="match status" value="2"/>
</dbReference>
<dbReference type="InterPro" id="IPR050742">
    <property type="entry name" value="Helicase_Restrict-Modif_Enz"/>
</dbReference>
<dbReference type="RefSeq" id="WP_209463166.1">
    <property type="nucleotide sequence ID" value="NZ_CP110224.1"/>
</dbReference>
<dbReference type="GO" id="GO:0015668">
    <property type="term" value="F:type III site-specific deoxyribonuclease activity"/>
    <property type="evidence" value="ECO:0007669"/>
    <property type="project" value="UniProtKB-EC"/>
</dbReference>
<dbReference type="Pfam" id="PF04851">
    <property type="entry name" value="ResIII"/>
    <property type="match status" value="1"/>
</dbReference>
<keyword evidence="2" id="KW-0378">Hydrolase</keyword>
<sequence>MSNEQFELLNNLNSLKKMDMLPKEIPDSILENINPDFELREYQKEAFSRFIFYMEKYNEREKPSQLLFQMATGSGKTLVMAGSILYLYELGYRNFIFFVNSTNIIEKTRTNFLNEESNKYLFNSRIKIGNRFVTVNEVDNFQGVNENEINIHFTTTQGLHHRMNNPKENSITYEDFIDQKIVMLSDEAHHLNAETKALKKKKLNQNEFRELLSWESTVNRIFSSNKENLLLEFTATAELTEEVIANKYKNKLIYDYNLKKFYVHKFSKEVKVLQANLPTIERALQAIVLSQYRYKLFADHNKIIKPVVMFKANYINPPKRLDENTVVSSEFKEEFIKKIDNLNAADLQGIRENSEEDSIIKKAFDYFEQSGTTLENLVMQLKLAFSEDKCISVDSSQENKRNQIIINSLEDNNNQIRAVFAVDSLNEGWDVLNLFDIVRLYDTRDSRNGQVGKTTMAEAQLIGRGARYFPFQLDRSQPLYNRKYDDDLENPLRVCEELYYHSSHNPRYIQELNKALDTIGIKPSNTVQRNLILKEDFKKSDFYKLGVIWVNELKTINNSEIVGLANKIKEKTFKFSLNTGFTSEHSLIKERPEDLDQDYEVVEKTEKILSWFGGSIIRKALQRNPFYNFTNLKTHYSNLKSISEFISSKEYLSNLRVELTGTKKQFTSINPEQKLNIVSHILKDISKDITKDSNKKYGSKTFTAQGIKHVFKDKVLNFNLSDGEDGEKGFPMKDPKVPSNYLDLNAEEWYAFKEDFGTSEEKKLVLFMKSAYEELKKIYSEIYLLRNERHFKLYRYSDGKVVEPDYVLFLAKKGETKQLIYQVFIEPKGGHLLEKDAWKEEFIKEIKNDYEVKTIFQNKDYNLIGLPFYNNEDVNKKEEFKNEFYNLMI</sequence>
<dbReference type="SUPFAM" id="SSF52540">
    <property type="entry name" value="P-loop containing nucleoside triphosphate hydrolases"/>
    <property type="match status" value="2"/>
</dbReference>
<dbReference type="EC" id="3.1.21.5" evidence="2"/>